<feature type="compositionally biased region" description="Polar residues" evidence="1">
    <location>
        <begin position="12"/>
        <end position="21"/>
    </location>
</feature>
<keyword evidence="2" id="KW-0472">Membrane</keyword>
<dbReference type="OrthoDB" id="4800138at2759"/>
<dbReference type="AlphaFoldDB" id="A0A8H6MIS0"/>
<keyword evidence="2" id="KW-0812">Transmembrane</keyword>
<keyword evidence="2" id="KW-1133">Transmembrane helix</keyword>
<organism evidence="3 4">
    <name type="scientific">Colletotrichum musicola</name>
    <dbReference type="NCBI Taxonomy" id="2175873"/>
    <lineage>
        <taxon>Eukaryota</taxon>
        <taxon>Fungi</taxon>
        <taxon>Dikarya</taxon>
        <taxon>Ascomycota</taxon>
        <taxon>Pezizomycotina</taxon>
        <taxon>Sordariomycetes</taxon>
        <taxon>Hypocreomycetidae</taxon>
        <taxon>Glomerellales</taxon>
        <taxon>Glomerellaceae</taxon>
        <taxon>Colletotrichum</taxon>
        <taxon>Colletotrichum orchidearum species complex</taxon>
    </lineage>
</organism>
<feature type="transmembrane region" description="Helical" evidence="2">
    <location>
        <begin position="37"/>
        <end position="62"/>
    </location>
</feature>
<sequence length="105" mass="11471">MGDEYESERNSPRPTTDSETAIRSGPGALFTVSNIPFYFSVWAFFYVCFSLPITCLGADVTYAGCSRVRIPYLCDALERIHCGGRTANFMASILTGGMPAVIDIL</sequence>
<proteinExistence type="predicted"/>
<gene>
    <name evidence="3" type="ORF">CMUS01_16482</name>
</gene>
<accession>A0A8H6MIS0</accession>
<name>A0A8H6MIS0_9PEZI</name>
<protein>
    <submittedName>
        <fullName evidence="3">Uncharacterized protein</fullName>
    </submittedName>
</protein>
<evidence type="ECO:0000313" key="3">
    <source>
        <dbReference type="EMBL" id="KAF6787041.1"/>
    </source>
</evidence>
<keyword evidence="4" id="KW-1185">Reference proteome</keyword>
<reference evidence="3" key="1">
    <citation type="journal article" date="2020" name="Phytopathology">
        <title>Genome Sequence Resources of Colletotrichum truncatum, C. plurivorum, C. musicola, and C. sojae: Four Species Pathogenic to Soybean (Glycine max).</title>
        <authorList>
            <person name="Rogerio F."/>
            <person name="Boufleur T.R."/>
            <person name="Ciampi-Guillardi M."/>
            <person name="Sukno S.A."/>
            <person name="Thon M.R."/>
            <person name="Massola Junior N.S."/>
            <person name="Baroncelli R."/>
        </authorList>
    </citation>
    <scope>NUCLEOTIDE SEQUENCE</scope>
    <source>
        <strain evidence="3">LFN0074</strain>
    </source>
</reference>
<evidence type="ECO:0000256" key="1">
    <source>
        <dbReference type="SAM" id="MobiDB-lite"/>
    </source>
</evidence>
<feature type="region of interest" description="Disordered" evidence="1">
    <location>
        <begin position="1"/>
        <end position="22"/>
    </location>
</feature>
<evidence type="ECO:0000313" key="4">
    <source>
        <dbReference type="Proteomes" id="UP000639643"/>
    </source>
</evidence>
<dbReference type="EMBL" id="WIGM01001906">
    <property type="protein sequence ID" value="KAF6787041.1"/>
    <property type="molecule type" value="Genomic_DNA"/>
</dbReference>
<dbReference type="Proteomes" id="UP000639643">
    <property type="component" value="Unassembled WGS sequence"/>
</dbReference>
<evidence type="ECO:0000256" key="2">
    <source>
        <dbReference type="SAM" id="Phobius"/>
    </source>
</evidence>
<comment type="caution">
    <text evidence="3">The sequence shown here is derived from an EMBL/GenBank/DDBJ whole genome shotgun (WGS) entry which is preliminary data.</text>
</comment>